<reference evidence="1" key="1">
    <citation type="submission" date="2022-11" db="EMBL/GenBank/DDBJ databases">
        <authorList>
            <person name="Scott C."/>
            <person name="Bruce N."/>
        </authorList>
    </citation>
    <scope>NUCLEOTIDE SEQUENCE</scope>
</reference>
<dbReference type="AlphaFoldDB" id="A0A9P1MC06"/>
<evidence type="ECO:0008006" key="3">
    <source>
        <dbReference type="Google" id="ProtNLM"/>
    </source>
</evidence>
<dbReference type="Gene3D" id="2.30.280.10">
    <property type="entry name" value="SRA-YDG"/>
    <property type="match status" value="1"/>
</dbReference>
<comment type="caution">
    <text evidence="1">The sequence shown here is derived from an EMBL/GenBank/DDBJ whole genome shotgun (WGS) entry which is preliminary data.</text>
</comment>
<evidence type="ECO:0000313" key="1">
    <source>
        <dbReference type="EMBL" id="CAI4217854.1"/>
    </source>
</evidence>
<dbReference type="EMBL" id="CALLCH030000017">
    <property type="protein sequence ID" value="CAI4217854.1"/>
    <property type="molecule type" value="Genomic_DNA"/>
</dbReference>
<dbReference type="Proteomes" id="UP000838763">
    <property type="component" value="Unassembled WGS sequence"/>
</dbReference>
<protein>
    <recommendedName>
        <fullName evidence="3">YDG domain-containing protein</fullName>
    </recommendedName>
</protein>
<organism evidence="1 2">
    <name type="scientific">Parascedosporium putredinis</name>
    <dbReference type="NCBI Taxonomy" id="1442378"/>
    <lineage>
        <taxon>Eukaryota</taxon>
        <taxon>Fungi</taxon>
        <taxon>Dikarya</taxon>
        <taxon>Ascomycota</taxon>
        <taxon>Pezizomycotina</taxon>
        <taxon>Sordariomycetes</taxon>
        <taxon>Hypocreomycetidae</taxon>
        <taxon>Microascales</taxon>
        <taxon>Microascaceae</taxon>
        <taxon>Parascedosporium</taxon>
    </lineage>
</organism>
<dbReference type="InterPro" id="IPR036987">
    <property type="entry name" value="SRA-YDG_sf"/>
</dbReference>
<dbReference type="OrthoDB" id="3244603at2759"/>
<evidence type="ECO:0000313" key="2">
    <source>
        <dbReference type="Proteomes" id="UP000838763"/>
    </source>
</evidence>
<keyword evidence="2" id="KW-1185">Reference proteome</keyword>
<proteinExistence type="predicted"/>
<gene>
    <name evidence="1" type="ORF">PPNO1_LOCUS7453</name>
</gene>
<accession>A0A9P1MC06</accession>
<dbReference type="SUPFAM" id="SSF88697">
    <property type="entry name" value="PUA domain-like"/>
    <property type="match status" value="1"/>
</dbReference>
<sequence>MRRHPRFDPGPPGSRALAASDRALRPRVRLLQDEEVPSMHVNLETIKACRLDKLLADILNPKHHPRRAPEELLDLVAKASQLQGKWAARFGEDFTSIDDVRSLELKQTGYLKDLYLSVEDGNPAWRIREGRAPSVEVVTNTSLELGQWFINMACARRSGMSGNSIETLAKNGIKVLPLLWGREEQIDKDVTRYIRDGDASEMVHSLLTQVGQKVHILRGYKLRSPHAPEAGIRYDGLYIIRSFGLKLDPHKETYCMSLNMEQAPGQGRVETLQPIPRPSQLDDWKLYEKFEEHEIKRAGVDDEYGTWRTMQKRDPVVF</sequence>
<name>A0A9P1MC06_9PEZI</name>
<dbReference type="InterPro" id="IPR015947">
    <property type="entry name" value="PUA-like_sf"/>
</dbReference>